<dbReference type="RefSeq" id="WP_091988528.1">
    <property type="nucleotide sequence ID" value="NZ_FOLO01000041.1"/>
</dbReference>
<dbReference type="AlphaFoldDB" id="A0A1I1QI33"/>
<gene>
    <name evidence="3" type="ORF">SAMN02745724_03902</name>
</gene>
<evidence type="ECO:0000313" key="3">
    <source>
        <dbReference type="EMBL" id="SFD21729.1"/>
    </source>
</evidence>
<dbReference type="Gene3D" id="3.40.50.2020">
    <property type="match status" value="1"/>
</dbReference>
<dbReference type="Proteomes" id="UP000198862">
    <property type="component" value="Unassembled WGS sequence"/>
</dbReference>
<dbReference type="PANTHER" id="PTHR47505:SF1">
    <property type="entry name" value="DNA UTILIZATION PROTEIN YHGH"/>
    <property type="match status" value="1"/>
</dbReference>
<dbReference type="PANTHER" id="PTHR47505">
    <property type="entry name" value="DNA UTILIZATION PROTEIN YHGH"/>
    <property type="match status" value="1"/>
</dbReference>
<dbReference type="STRING" id="1123010.SAMN02745724_03902"/>
<dbReference type="SUPFAM" id="SSF53271">
    <property type="entry name" value="PRTase-like"/>
    <property type="match status" value="1"/>
</dbReference>
<reference evidence="3 4" key="1">
    <citation type="submission" date="2016-10" db="EMBL/GenBank/DDBJ databases">
        <authorList>
            <person name="de Groot N.N."/>
        </authorList>
    </citation>
    <scope>NUCLEOTIDE SEQUENCE [LARGE SCALE GENOMIC DNA]</scope>
    <source>
        <strain evidence="3 4">DSM 6059</strain>
    </source>
</reference>
<accession>A0A1I1QI33</accession>
<organism evidence="3 4">
    <name type="scientific">Pseudoalteromonas denitrificans DSM 6059</name>
    <dbReference type="NCBI Taxonomy" id="1123010"/>
    <lineage>
        <taxon>Bacteria</taxon>
        <taxon>Pseudomonadati</taxon>
        <taxon>Pseudomonadota</taxon>
        <taxon>Gammaproteobacteria</taxon>
        <taxon>Alteromonadales</taxon>
        <taxon>Pseudoalteromonadaceae</taxon>
        <taxon>Pseudoalteromonas</taxon>
    </lineage>
</organism>
<feature type="domain" description="Phosphoribosyltransferase" evidence="2">
    <location>
        <begin position="162"/>
        <end position="228"/>
    </location>
</feature>
<dbReference type="EMBL" id="FOLO01000041">
    <property type="protein sequence ID" value="SFD21729.1"/>
    <property type="molecule type" value="Genomic_DNA"/>
</dbReference>
<evidence type="ECO:0000256" key="1">
    <source>
        <dbReference type="ARBA" id="ARBA00008007"/>
    </source>
</evidence>
<dbReference type="InterPro" id="IPR000836">
    <property type="entry name" value="PRTase_dom"/>
</dbReference>
<name>A0A1I1QI33_9GAMM</name>
<evidence type="ECO:0000259" key="2">
    <source>
        <dbReference type="Pfam" id="PF00156"/>
    </source>
</evidence>
<dbReference type="OrthoDB" id="9793412at2"/>
<keyword evidence="4" id="KW-1185">Reference proteome</keyword>
<dbReference type="InterPro" id="IPR029057">
    <property type="entry name" value="PRTase-like"/>
</dbReference>
<sequence>MTVLSLIEYFFDNLFPSHCLMCNKTVKHQPKLCTDCLSYFAKLPFPTNGVNFLLKPNISRLFKEIYFESLFAVSWYQEPSSHWLSQLKFCNKIHYRHVLIQIIQAQLMVAVKNNNWLWPDMIIIMPLHLRRYKMRGFNQVDQVWRKALLSIPGFDSALIKNDVLKRKKYTKAQTNLSAKQRQKNLTSAFSIHADVKNKTIVIIDDVITTGATVNEVSLCFKHAGAKQVWVWATCITPLDK</sequence>
<protein>
    <submittedName>
        <fullName evidence="3">ComF family protein</fullName>
    </submittedName>
</protein>
<comment type="similarity">
    <text evidence="1">Belongs to the ComF/GntX family.</text>
</comment>
<proteinExistence type="inferred from homology"/>
<evidence type="ECO:0000313" key="4">
    <source>
        <dbReference type="Proteomes" id="UP000198862"/>
    </source>
</evidence>
<dbReference type="InterPro" id="IPR051910">
    <property type="entry name" value="ComF/GntX_DNA_util-trans"/>
</dbReference>
<dbReference type="CDD" id="cd06223">
    <property type="entry name" value="PRTases_typeI"/>
    <property type="match status" value="1"/>
</dbReference>
<dbReference type="Pfam" id="PF00156">
    <property type="entry name" value="Pribosyltran"/>
    <property type="match status" value="1"/>
</dbReference>